<evidence type="ECO:0000313" key="12">
    <source>
        <dbReference type="EMBL" id="KYO36819.1"/>
    </source>
</evidence>
<keyword evidence="7" id="KW-1015">Disulfide bond</keyword>
<keyword evidence="11" id="KW-0732">Signal</keyword>
<dbReference type="PANTHER" id="PTHR11866:SF4">
    <property type="entry name" value="PROSTAGLANDIN F2-ALPHA RECEPTOR"/>
    <property type="match status" value="1"/>
</dbReference>
<reference evidence="12 13" key="1">
    <citation type="journal article" date="2012" name="Genome Biol.">
        <title>Sequencing three crocodilian genomes to illuminate the evolution of archosaurs and amniotes.</title>
        <authorList>
            <person name="St John J.A."/>
            <person name="Braun E.L."/>
            <person name="Isberg S.R."/>
            <person name="Miles L.G."/>
            <person name="Chong A.Y."/>
            <person name="Gongora J."/>
            <person name="Dalzell P."/>
            <person name="Moran C."/>
            <person name="Bed'hom B."/>
            <person name="Abzhanov A."/>
            <person name="Burgess S.C."/>
            <person name="Cooksey A.M."/>
            <person name="Castoe T.A."/>
            <person name="Crawford N.G."/>
            <person name="Densmore L.D."/>
            <person name="Drew J.C."/>
            <person name="Edwards S.V."/>
            <person name="Faircloth B.C."/>
            <person name="Fujita M.K."/>
            <person name="Greenwold M.J."/>
            <person name="Hoffmann F.G."/>
            <person name="Howard J.M."/>
            <person name="Iguchi T."/>
            <person name="Janes D.E."/>
            <person name="Khan S.Y."/>
            <person name="Kohno S."/>
            <person name="de Koning A.J."/>
            <person name="Lance S.L."/>
            <person name="McCarthy F.M."/>
            <person name="McCormack J.E."/>
            <person name="Merchant M.E."/>
            <person name="Peterson D.G."/>
            <person name="Pollock D.D."/>
            <person name="Pourmand N."/>
            <person name="Raney B.J."/>
            <person name="Roessler K.A."/>
            <person name="Sanford J.R."/>
            <person name="Sawyer R.H."/>
            <person name="Schmidt C.J."/>
            <person name="Triplett E.W."/>
            <person name="Tuberville T.D."/>
            <person name="Venegas-Anaya M."/>
            <person name="Howard J.T."/>
            <person name="Jarvis E.D."/>
            <person name="Guillette L.J.Jr."/>
            <person name="Glenn T.C."/>
            <person name="Green R.E."/>
            <person name="Ray D.A."/>
        </authorList>
    </citation>
    <scope>NUCLEOTIDE SEQUENCE [LARGE SCALE GENOMIC DNA]</scope>
    <source>
        <strain evidence="12">KSC_2009_1</strain>
    </source>
</reference>
<dbReference type="GO" id="GO:0006954">
    <property type="term" value="P:inflammatory response"/>
    <property type="evidence" value="ECO:0007669"/>
    <property type="project" value="TreeGrafter"/>
</dbReference>
<keyword evidence="10" id="KW-0807">Transducer</keyword>
<evidence type="ECO:0000256" key="5">
    <source>
        <dbReference type="ARBA" id="ARBA00023040"/>
    </source>
</evidence>
<dbReference type="InterPro" id="IPR000141">
    <property type="entry name" value="PglndnF_rcpt"/>
</dbReference>
<evidence type="ECO:0000256" key="7">
    <source>
        <dbReference type="ARBA" id="ARBA00023157"/>
    </source>
</evidence>
<dbReference type="EMBL" id="AKHW03002907">
    <property type="protein sequence ID" value="KYO36819.1"/>
    <property type="molecule type" value="Genomic_DNA"/>
</dbReference>
<gene>
    <name evidence="12" type="primary">PTGFR</name>
    <name evidence="12" type="ORF">Y1Q_0020859</name>
</gene>
<evidence type="ECO:0000256" key="1">
    <source>
        <dbReference type="ARBA" id="ARBA00004651"/>
    </source>
</evidence>
<keyword evidence="8 12" id="KW-0675">Receptor</keyword>
<organism evidence="12 13">
    <name type="scientific">Alligator mississippiensis</name>
    <name type="common">American alligator</name>
    <dbReference type="NCBI Taxonomy" id="8496"/>
    <lineage>
        <taxon>Eukaryota</taxon>
        <taxon>Metazoa</taxon>
        <taxon>Chordata</taxon>
        <taxon>Craniata</taxon>
        <taxon>Vertebrata</taxon>
        <taxon>Euteleostomi</taxon>
        <taxon>Archelosauria</taxon>
        <taxon>Archosauria</taxon>
        <taxon>Crocodylia</taxon>
        <taxon>Alligatoridae</taxon>
        <taxon>Alligatorinae</taxon>
        <taxon>Alligator</taxon>
    </lineage>
</organism>
<dbReference type="Gene3D" id="1.20.1070.10">
    <property type="entry name" value="Rhodopsin 7-helix transmembrane proteins"/>
    <property type="match status" value="1"/>
</dbReference>
<evidence type="ECO:0000256" key="2">
    <source>
        <dbReference type="ARBA" id="ARBA00022475"/>
    </source>
</evidence>
<evidence type="ECO:0000256" key="3">
    <source>
        <dbReference type="ARBA" id="ARBA00022692"/>
    </source>
</evidence>
<keyword evidence="9" id="KW-0325">Glycoprotein</keyword>
<keyword evidence="3" id="KW-0812">Transmembrane</keyword>
<evidence type="ECO:0000256" key="9">
    <source>
        <dbReference type="ARBA" id="ARBA00023180"/>
    </source>
</evidence>
<evidence type="ECO:0000256" key="11">
    <source>
        <dbReference type="SAM" id="SignalP"/>
    </source>
</evidence>
<sequence length="121" mass="13780">MIIQLLAIMCVSCICWSPFLVTMANIGINENRSLETCETILFALRMATWNQILDPWVYILLRKAVLKNLYKITRRCCGMHIMNLHMWELSSIKNSLKVAAISESPSSSKQINKQSLSSMGQ</sequence>
<evidence type="ECO:0000313" key="13">
    <source>
        <dbReference type="Proteomes" id="UP000050525"/>
    </source>
</evidence>
<comment type="caution">
    <text evidence="12">The sequence shown here is derived from an EMBL/GenBank/DDBJ whole genome shotgun (WGS) entry which is preliminary data.</text>
</comment>
<dbReference type="PANTHER" id="PTHR11866">
    <property type="entry name" value="G-PROTEIN COUPLED RECEPTOR FAMILY 1 MEMBER"/>
    <property type="match status" value="1"/>
</dbReference>
<evidence type="ECO:0000256" key="6">
    <source>
        <dbReference type="ARBA" id="ARBA00023136"/>
    </source>
</evidence>
<keyword evidence="6" id="KW-0472">Membrane</keyword>
<feature type="signal peptide" evidence="11">
    <location>
        <begin position="1"/>
        <end position="24"/>
    </location>
</feature>
<evidence type="ECO:0000256" key="10">
    <source>
        <dbReference type="ARBA" id="ARBA00023224"/>
    </source>
</evidence>
<keyword evidence="2" id="KW-1003">Cell membrane</keyword>
<keyword evidence="4" id="KW-1133">Transmembrane helix</keyword>
<dbReference type="PRINTS" id="PR00855">
    <property type="entry name" value="PRSTNOIDFPR"/>
</dbReference>
<dbReference type="GO" id="GO:0007189">
    <property type="term" value="P:adenylate cyclase-activating G protein-coupled receptor signaling pathway"/>
    <property type="evidence" value="ECO:0007669"/>
    <property type="project" value="TreeGrafter"/>
</dbReference>
<dbReference type="eggNOG" id="KOG3656">
    <property type="taxonomic scope" value="Eukaryota"/>
</dbReference>
<evidence type="ECO:0000256" key="4">
    <source>
        <dbReference type="ARBA" id="ARBA00022989"/>
    </source>
</evidence>
<dbReference type="GO" id="GO:0007204">
    <property type="term" value="P:positive regulation of cytosolic calcium ion concentration"/>
    <property type="evidence" value="ECO:0007669"/>
    <property type="project" value="TreeGrafter"/>
</dbReference>
<name>A0A151NJF9_ALLMI</name>
<feature type="chain" id="PRO_5007586118" evidence="11">
    <location>
        <begin position="25"/>
        <end position="121"/>
    </location>
</feature>
<dbReference type="Proteomes" id="UP000050525">
    <property type="component" value="Unassembled WGS sequence"/>
</dbReference>
<protein>
    <submittedName>
        <fullName evidence="12">Prostaglandin F2-alpha receptor</fullName>
    </submittedName>
</protein>
<dbReference type="InterPro" id="IPR008365">
    <property type="entry name" value="Prostanoid_rcpt"/>
</dbReference>
<dbReference type="GO" id="GO:0005886">
    <property type="term" value="C:plasma membrane"/>
    <property type="evidence" value="ECO:0007669"/>
    <property type="project" value="UniProtKB-SubCell"/>
</dbReference>
<keyword evidence="5" id="KW-0297">G-protein coupled receptor</keyword>
<dbReference type="SUPFAM" id="SSF81321">
    <property type="entry name" value="Family A G protein-coupled receptor-like"/>
    <property type="match status" value="1"/>
</dbReference>
<dbReference type="AlphaFoldDB" id="A0A151NJF9"/>
<proteinExistence type="predicted"/>
<dbReference type="STRING" id="8496.A0A151NJF9"/>
<comment type="subcellular location">
    <subcellularLocation>
        <location evidence="1">Cell membrane</location>
        <topology evidence="1">Multi-pass membrane protein</topology>
    </subcellularLocation>
</comment>
<dbReference type="GO" id="GO:0004958">
    <property type="term" value="F:prostaglandin F receptor activity"/>
    <property type="evidence" value="ECO:0007669"/>
    <property type="project" value="InterPro"/>
</dbReference>
<evidence type="ECO:0000256" key="8">
    <source>
        <dbReference type="ARBA" id="ARBA00023170"/>
    </source>
</evidence>
<keyword evidence="13" id="KW-1185">Reference proteome</keyword>
<accession>A0A151NJF9</accession>